<dbReference type="EMBL" id="MU791079">
    <property type="protein sequence ID" value="KAJ3991297.1"/>
    <property type="molecule type" value="Genomic_DNA"/>
</dbReference>
<protein>
    <submittedName>
        <fullName evidence="1">Uncharacterized protein</fullName>
    </submittedName>
</protein>
<reference evidence="1" key="1">
    <citation type="submission" date="2022-08" db="EMBL/GenBank/DDBJ databases">
        <authorList>
            <consortium name="DOE Joint Genome Institute"/>
            <person name="Min B."/>
            <person name="Riley R."/>
            <person name="Sierra-Patev S."/>
            <person name="Naranjo-Ortiz M."/>
            <person name="Looney B."/>
            <person name="Konkel Z."/>
            <person name="Slot J.C."/>
            <person name="Sakamoto Y."/>
            <person name="Steenwyk J.L."/>
            <person name="Rokas A."/>
            <person name="Carro J."/>
            <person name="Camarero S."/>
            <person name="Ferreira P."/>
            <person name="Molpeceres G."/>
            <person name="Ruiz-Duenas F.J."/>
            <person name="Serrano A."/>
            <person name="Henrissat B."/>
            <person name="Drula E."/>
            <person name="Hughes K.W."/>
            <person name="Mata J.L."/>
            <person name="Ishikawa N.K."/>
            <person name="Vargas-Isla R."/>
            <person name="Ushijima S."/>
            <person name="Smith C.A."/>
            <person name="Ahrendt S."/>
            <person name="Andreopoulos W."/>
            <person name="He G."/>
            <person name="Labutti K."/>
            <person name="Lipzen A."/>
            <person name="Ng V."/>
            <person name="Sandor L."/>
            <person name="Barry K."/>
            <person name="Martinez A.T."/>
            <person name="Xiao Y."/>
            <person name="Gibbons J.G."/>
            <person name="Terashima K."/>
            <person name="Hibbett D.S."/>
            <person name="Grigoriev I.V."/>
        </authorList>
    </citation>
    <scope>NUCLEOTIDE SEQUENCE</scope>
    <source>
        <strain evidence="1">TFB10827</strain>
    </source>
</reference>
<proteinExistence type="predicted"/>
<evidence type="ECO:0000313" key="2">
    <source>
        <dbReference type="Proteomes" id="UP001163828"/>
    </source>
</evidence>
<keyword evidence="2" id="KW-1185">Reference proteome</keyword>
<accession>A0ABQ8PY60</accession>
<feature type="non-terminal residue" evidence="1">
    <location>
        <position position="66"/>
    </location>
</feature>
<comment type="caution">
    <text evidence="1">The sequence shown here is derived from an EMBL/GenBank/DDBJ whole genome shotgun (WGS) entry which is preliminary data.</text>
</comment>
<dbReference type="Proteomes" id="UP001163828">
    <property type="component" value="Unassembled WGS sequence"/>
</dbReference>
<organism evidence="1 2">
    <name type="scientific">Lentinula boryana</name>
    <dbReference type="NCBI Taxonomy" id="40481"/>
    <lineage>
        <taxon>Eukaryota</taxon>
        <taxon>Fungi</taxon>
        <taxon>Dikarya</taxon>
        <taxon>Basidiomycota</taxon>
        <taxon>Agaricomycotina</taxon>
        <taxon>Agaricomycetes</taxon>
        <taxon>Agaricomycetidae</taxon>
        <taxon>Agaricales</taxon>
        <taxon>Marasmiineae</taxon>
        <taxon>Omphalotaceae</taxon>
        <taxon>Lentinula</taxon>
    </lineage>
</organism>
<name>A0ABQ8PY60_9AGAR</name>
<evidence type="ECO:0000313" key="1">
    <source>
        <dbReference type="EMBL" id="KAJ3991297.1"/>
    </source>
</evidence>
<feature type="non-terminal residue" evidence="1">
    <location>
        <position position="1"/>
    </location>
</feature>
<gene>
    <name evidence="1" type="ORF">F5050DRAFT_1542269</name>
</gene>
<sequence>PQSRHNHKRLKQYTNWNNDVIPRLIRPYMRLLRETSNLKYDRTVGYQGCSCMDSGGRTLSILVVRF</sequence>